<dbReference type="SUPFAM" id="SSF55874">
    <property type="entry name" value="ATPase domain of HSP90 chaperone/DNA topoisomerase II/histidine kinase"/>
    <property type="match status" value="1"/>
</dbReference>
<dbReference type="EMBL" id="BONY01000119">
    <property type="protein sequence ID" value="GIH11112.1"/>
    <property type="molecule type" value="Genomic_DNA"/>
</dbReference>
<dbReference type="AlphaFoldDB" id="A0A8J3VLX0"/>
<reference evidence="3" key="1">
    <citation type="submission" date="2021-01" db="EMBL/GenBank/DDBJ databases">
        <title>Whole genome shotgun sequence of Rhizocola hellebori NBRC 109834.</title>
        <authorList>
            <person name="Komaki H."/>
            <person name="Tamura T."/>
        </authorList>
    </citation>
    <scope>NUCLEOTIDE SEQUENCE</scope>
    <source>
        <strain evidence="3">NBRC 109834</strain>
    </source>
</reference>
<evidence type="ECO:0000259" key="2">
    <source>
        <dbReference type="Pfam" id="PF13581"/>
    </source>
</evidence>
<keyword evidence="1" id="KW-0723">Serine/threonine-protein kinase</keyword>
<dbReference type="PANTHER" id="PTHR35526:SF3">
    <property type="entry name" value="ANTI-SIGMA-F FACTOR RSBW"/>
    <property type="match status" value="1"/>
</dbReference>
<sequence length="136" mass="14112">MVSPEQSVVSLDQTFERGGLYSVRAAVAAHASSLGASPSQVAHLVLISSELVTNAIAYGGGNGRIRLWREASQVHCEISDRGPGIPESTDLGHNQPAAASQRGRGLWVARTLSDDIKIVTSSAGTSVTVSMTVAKA</sequence>
<organism evidence="3 4">
    <name type="scientific">Rhizocola hellebori</name>
    <dbReference type="NCBI Taxonomy" id="1392758"/>
    <lineage>
        <taxon>Bacteria</taxon>
        <taxon>Bacillati</taxon>
        <taxon>Actinomycetota</taxon>
        <taxon>Actinomycetes</taxon>
        <taxon>Micromonosporales</taxon>
        <taxon>Micromonosporaceae</taxon>
        <taxon>Rhizocola</taxon>
    </lineage>
</organism>
<dbReference type="InterPro" id="IPR036890">
    <property type="entry name" value="HATPase_C_sf"/>
</dbReference>
<evidence type="ECO:0000313" key="4">
    <source>
        <dbReference type="Proteomes" id="UP000612899"/>
    </source>
</evidence>
<protein>
    <recommendedName>
        <fullName evidence="2">Histidine kinase/HSP90-like ATPase domain-containing protein</fullName>
    </recommendedName>
</protein>
<accession>A0A8J3VLX0</accession>
<dbReference type="InterPro" id="IPR050267">
    <property type="entry name" value="Anti-sigma-factor_SerPK"/>
</dbReference>
<name>A0A8J3VLX0_9ACTN</name>
<dbReference type="RefSeq" id="WP_203914832.1">
    <property type="nucleotide sequence ID" value="NZ_BONY01000119.1"/>
</dbReference>
<dbReference type="Pfam" id="PF13581">
    <property type="entry name" value="HATPase_c_2"/>
    <property type="match status" value="1"/>
</dbReference>
<dbReference type="InterPro" id="IPR003594">
    <property type="entry name" value="HATPase_dom"/>
</dbReference>
<comment type="caution">
    <text evidence="3">The sequence shown here is derived from an EMBL/GenBank/DDBJ whole genome shotgun (WGS) entry which is preliminary data.</text>
</comment>
<dbReference type="Gene3D" id="3.30.565.10">
    <property type="entry name" value="Histidine kinase-like ATPase, C-terminal domain"/>
    <property type="match status" value="1"/>
</dbReference>
<dbReference type="PANTHER" id="PTHR35526">
    <property type="entry name" value="ANTI-SIGMA-F FACTOR RSBW-RELATED"/>
    <property type="match status" value="1"/>
</dbReference>
<dbReference type="CDD" id="cd16936">
    <property type="entry name" value="HATPase_RsbW-like"/>
    <property type="match status" value="1"/>
</dbReference>
<keyword evidence="1" id="KW-0418">Kinase</keyword>
<evidence type="ECO:0000313" key="3">
    <source>
        <dbReference type="EMBL" id="GIH11112.1"/>
    </source>
</evidence>
<feature type="domain" description="Histidine kinase/HSP90-like ATPase" evidence="2">
    <location>
        <begin position="21"/>
        <end position="130"/>
    </location>
</feature>
<dbReference type="Proteomes" id="UP000612899">
    <property type="component" value="Unassembled WGS sequence"/>
</dbReference>
<keyword evidence="1" id="KW-0808">Transferase</keyword>
<keyword evidence="4" id="KW-1185">Reference proteome</keyword>
<evidence type="ECO:0000256" key="1">
    <source>
        <dbReference type="ARBA" id="ARBA00022527"/>
    </source>
</evidence>
<gene>
    <name evidence="3" type="ORF">Rhe02_91790</name>
</gene>
<proteinExistence type="predicted"/>
<dbReference type="GO" id="GO:0004674">
    <property type="term" value="F:protein serine/threonine kinase activity"/>
    <property type="evidence" value="ECO:0007669"/>
    <property type="project" value="UniProtKB-KW"/>
</dbReference>